<accession>A0A7C8YZB3</accession>
<name>A0A7C8YZB3_OPUST</name>
<reference evidence="1" key="2">
    <citation type="submission" date="2020-07" db="EMBL/GenBank/DDBJ databases">
        <authorList>
            <person name="Vera ALvarez R."/>
            <person name="Arias-Moreno D.M."/>
            <person name="Jimenez-Jacinto V."/>
            <person name="Jimenez-Bremont J.F."/>
            <person name="Swaminathan K."/>
            <person name="Moose S.P."/>
            <person name="Guerrero-Gonzalez M.L."/>
            <person name="Marino-Ramirez L."/>
            <person name="Landsman D."/>
            <person name="Rodriguez-Kessler M."/>
            <person name="Delgado-Sanchez P."/>
        </authorList>
    </citation>
    <scope>NUCLEOTIDE SEQUENCE</scope>
    <source>
        <tissue evidence="1">Cladode</tissue>
    </source>
</reference>
<dbReference type="EMBL" id="GISG01073553">
    <property type="protein sequence ID" value="MBA4630359.1"/>
    <property type="molecule type" value="Transcribed_RNA"/>
</dbReference>
<sequence>MLSPPRFTSFLVRRIVATTGGYSLSASYNIIVKVLRWETCCLEGVSRAPQTLKTSSRANCCHCGCIARSIVVQTKRLEVVCFPAKKKLLHSSTMSLSLNLGFAGLFKHDLIKTSNKSFEHSCF</sequence>
<organism evidence="1">
    <name type="scientific">Opuntia streptacantha</name>
    <name type="common">Prickly pear cactus</name>
    <name type="synonym">Opuntia cardona</name>
    <dbReference type="NCBI Taxonomy" id="393608"/>
    <lineage>
        <taxon>Eukaryota</taxon>
        <taxon>Viridiplantae</taxon>
        <taxon>Streptophyta</taxon>
        <taxon>Embryophyta</taxon>
        <taxon>Tracheophyta</taxon>
        <taxon>Spermatophyta</taxon>
        <taxon>Magnoliopsida</taxon>
        <taxon>eudicotyledons</taxon>
        <taxon>Gunneridae</taxon>
        <taxon>Pentapetalae</taxon>
        <taxon>Caryophyllales</taxon>
        <taxon>Cactineae</taxon>
        <taxon>Cactaceae</taxon>
        <taxon>Opuntioideae</taxon>
        <taxon>Opuntia</taxon>
    </lineage>
</organism>
<proteinExistence type="predicted"/>
<dbReference type="AlphaFoldDB" id="A0A7C8YZB3"/>
<reference evidence="1" key="1">
    <citation type="journal article" date="2013" name="J. Plant Res.">
        <title>Effect of fungi and light on seed germination of three Opuntia species from semiarid lands of central Mexico.</title>
        <authorList>
            <person name="Delgado-Sanchez P."/>
            <person name="Jimenez-Bremont J.F."/>
            <person name="Guerrero-Gonzalez Mde L."/>
            <person name="Flores J."/>
        </authorList>
    </citation>
    <scope>NUCLEOTIDE SEQUENCE</scope>
    <source>
        <tissue evidence="1">Cladode</tissue>
    </source>
</reference>
<evidence type="ECO:0000313" key="1">
    <source>
        <dbReference type="EMBL" id="MBA4630359.1"/>
    </source>
</evidence>
<protein>
    <submittedName>
        <fullName evidence="1">Uncharacterized protein</fullName>
    </submittedName>
</protein>